<protein>
    <submittedName>
        <fullName evidence="1">Uncharacterized protein</fullName>
    </submittedName>
</protein>
<evidence type="ECO:0000313" key="1">
    <source>
        <dbReference type="EMBL" id="BBI60841.1"/>
    </source>
</evidence>
<evidence type="ECO:0000313" key="2">
    <source>
        <dbReference type="Proteomes" id="UP000320231"/>
    </source>
</evidence>
<dbReference type="EMBL" id="AP019514">
    <property type="protein sequence ID" value="BBI60841.1"/>
    <property type="molecule type" value="Genomic_DNA"/>
</dbReference>
<gene>
    <name evidence="1" type="ORF">HSBAA_21470</name>
</gene>
<proteinExistence type="predicted"/>
<accession>A0A455U8L0</accession>
<sequence>MKIIGKLEINTVTDVICDVCLCSTRIASDTLEFATLKAHWGYGSEHDGERYELHLCESCFFNTVSYLKQERSIQNLFSDDDKANCNGEGEKLGWWPLTPFSAIMIELNTSPINTQTVCSFVI</sequence>
<name>A0A455U8L0_9GAMM</name>
<organism evidence="1 2">
    <name type="scientific">Vreelandella sulfidaeris</name>
    <dbReference type="NCBI Taxonomy" id="115553"/>
    <lineage>
        <taxon>Bacteria</taxon>
        <taxon>Pseudomonadati</taxon>
        <taxon>Pseudomonadota</taxon>
        <taxon>Gammaproteobacteria</taxon>
        <taxon>Oceanospirillales</taxon>
        <taxon>Halomonadaceae</taxon>
        <taxon>Vreelandella</taxon>
    </lineage>
</organism>
<dbReference type="AlphaFoldDB" id="A0A455U8L0"/>
<dbReference type="KEGG" id="hsr:HSBAA_21470"/>
<reference evidence="1 2" key="1">
    <citation type="journal article" date="2019" name="Microbiol. Resour. Announc.">
        <title>Complete Genome Sequence of Halomonas sulfidaeris Strain Esulfide1 Isolated from a Metal Sulfide Rock at a Depth of 2,200 Meters, Obtained Using Nanopore Sequencing.</title>
        <authorList>
            <person name="Saito M."/>
            <person name="Nishigata A."/>
            <person name="Galipon J."/>
            <person name="Arakawa K."/>
        </authorList>
    </citation>
    <scope>NUCLEOTIDE SEQUENCE [LARGE SCALE GENOMIC DNA]</scope>
    <source>
        <strain evidence="1 2">ATCC BAA-803</strain>
    </source>
</reference>
<dbReference type="Proteomes" id="UP000320231">
    <property type="component" value="Chromosome"/>
</dbReference>